<dbReference type="Proteomes" id="UP000037600">
    <property type="component" value="Unassembled WGS sequence"/>
</dbReference>
<dbReference type="Pfam" id="PF08891">
    <property type="entry name" value="YfcL"/>
    <property type="match status" value="1"/>
</dbReference>
<evidence type="ECO:0008006" key="3">
    <source>
        <dbReference type="Google" id="ProtNLM"/>
    </source>
</evidence>
<proteinExistence type="predicted"/>
<dbReference type="EMBL" id="LAZL01000015">
    <property type="protein sequence ID" value="KMT65113.1"/>
    <property type="molecule type" value="Genomic_DNA"/>
</dbReference>
<dbReference type="AlphaFoldDB" id="A0A0J8GWQ8"/>
<dbReference type="STRING" id="1513271.XM47_10260"/>
<name>A0A0J8GWQ8_9ALTE</name>
<organism evidence="1 2">
    <name type="scientific">Catenovulum maritimum</name>
    <dbReference type="NCBI Taxonomy" id="1513271"/>
    <lineage>
        <taxon>Bacteria</taxon>
        <taxon>Pseudomonadati</taxon>
        <taxon>Pseudomonadota</taxon>
        <taxon>Gammaproteobacteria</taxon>
        <taxon>Alteromonadales</taxon>
        <taxon>Alteromonadaceae</taxon>
        <taxon>Catenovulum</taxon>
    </lineage>
</organism>
<evidence type="ECO:0000313" key="1">
    <source>
        <dbReference type="EMBL" id="KMT65113.1"/>
    </source>
</evidence>
<evidence type="ECO:0000313" key="2">
    <source>
        <dbReference type="Proteomes" id="UP000037600"/>
    </source>
</evidence>
<sequence length="88" mass="9675">MQQAQEFLDEIENKLDALVANADEDTLFTSGYLRGHIMLAAGYLENDNKMTIDNIISATNDSLEKAIAAGELSDEDQVLVKSLWASLL</sequence>
<reference evidence="1 2" key="1">
    <citation type="submission" date="2015-04" db="EMBL/GenBank/DDBJ databases">
        <title>Draft Genome Sequence of the Novel Agar-Digesting Marine Bacterium Q1.</title>
        <authorList>
            <person name="Li Y."/>
            <person name="Li D."/>
            <person name="Chen G."/>
            <person name="Du Z."/>
        </authorList>
    </citation>
    <scope>NUCLEOTIDE SEQUENCE [LARGE SCALE GENOMIC DNA]</scope>
    <source>
        <strain evidence="1 2">Q1</strain>
    </source>
</reference>
<dbReference type="InterPro" id="IPR014987">
    <property type="entry name" value="UPF_YfcL"/>
</dbReference>
<dbReference type="OrthoDB" id="5600394at2"/>
<gene>
    <name evidence="1" type="ORF">XM47_10260</name>
</gene>
<protein>
    <recommendedName>
        <fullName evidence="3">YfcL protein</fullName>
    </recommendedName>
</protein>
<dbReference type="RefSeq" id="WP_048692240.1">
    <property type="nucleotide sequence ID" value="NZ_KQ130490.1"/>
</dbReference>
<keyword evidence="2" id="KW-1185">Reference proteome</keyword>
<accession>A0A0J8GWQ8</accession>
<comment type="caution">
    <text evidence="1">The sequence shown here is derived from an EMBL/GenBank/DDBJ whole genome shotgun (WGS) entry which is preliminary data.</text>
</comment>